<dbReference type="EMBL" id="DS732528">
    <property type="protein sequence ID" value="EEC07049.1"/>
    <property type="molecule type" value="Genomic_DNA"/>
</dbReference>
<evidence type="ECO:0000256" key="1">
    <source>
        <dbReference type="SAM" id="MobiDB-lite"/>
    </source>
</evidence>
<organism>
    <name type="scientific">Ixodes scapularis</name>
    <name type="common">Black-legged tick</name>
    <name type="synonym">Deer tick</name>
    <dbReference type="NCBI Taxonomy" id="6945"/>
    <lineage>
        <taxon>Eukaryota</taxon>
        <taxon>Metazoa</taxon>
        <taxon>Ecdysozoa</taxon>
        <taxon>Arthropoda</taxon>
        <taxon>Chelicerata</taxon>
        <taxon>Arachnida</taxon>
        <taxon>Acari</taxon>
        <taxon>Parasitiformes</taxon>
        <taxon>Ixodida</taxon>
        <taxon>Ixodoidea</taxon>
        <taxon>Ixodidae</taxon>
        <taxon>Ixodinae</taxon>
        <taxon>Ixodes</taxon>
    </lineage>
</organism>
<feature type="compositionally biased region" description="Low complexity" evidence="1">
    <location>
        <begin position="9"/>
        <end position="18"/>
    </location>
</feature>
<dbReference type="AlphaFoldDB" id="B7PKC7"/>
<dbReference type="HOGENOM" id="CLU_2819894_0_0_1"/>
<proteinExistence type="predicted"/>
<feature type="non-terminal residue" evidence="2">
    <location>
        <position position="1"/>
    </location>
</feature>
<evidence type="ECO:0000313" key="2">
    <source>
        <dbReference type="EMBL" id="EEC07049.1"/>
    </source>
</evidence>
<name>B7PKC7_IXOSC</name>
<feature type="region of interest" description="Disordered" evidence="1">
    <location>
        <begin position="1"/>
        <end position="68"/>
    </location>
</feature>
<feature type="non-terminal residue" evidence="2">
    <location>
        <position position="68"/>
    </location>
</feature>
<gene>
    <name evidence="2" type="ORF">IscW_ISCW018885</name>
</gene>
<dbReference type="PaxDb" id="6945-B7PKC7"/>
<reference evidence="2" key="1">
    <citation type="submission" date="2008-03" db="EMBL/GenBank/DDBJ databases">
        <title>Annotation of Ixodes scapularis.</title>
        <authorList>
            <consortium name="Ixodes scapularis Genome Project Consortium"/>
            <person name="Caler E."/>
            <person name="Hannick L.I."/>
            <person name="Bidwell S."/>
            <person name="Joardar V."/>
            <person name="Thiagarajan M."/>
            <person name="Amedeo P."/>
            <person name="Galinsky K.J."/>
            <person name="Schobel S."/>
            <person name="Inman J."/>
            <person name="Hostetler J."/>
            <person name="Miller J."/>
            <person name="Hammond M."/>
            <person name="Megy K."/>
            <person name="Lawson D."/>
            <person name="Kodira C."/>
            <person name="Sutton G."/>
            <person name="Meyer J."/>
            <person name="Hill C.A."/>
            <person name="Birren B."/>
            <person name="Nene V."/>
            <person name="Collins F."/>
            <person name="Alarcon-Chaidez F."/>
            <person name="Wikel S."/>
            <person name="Strausberg R."/>
        </authorList>
    </citation>
    <scope>NUCLEOTIDE SEQUENCE [LARGE SCALE GENOMIC DNA]</scope>
    <source>
        <strain evidence="2">Wikel colony</strain>
    </source>
</reference>
<protein>
    <submittedName>
        <fullName evidence="2">Uncharacterized protein</fullName>
    </submittedName>
</protein>
<accession>B7PKC7</accession>
<dbReference type="VEuPathDB" id="VectorBase:ISCW018885"/>
<sequence length="68" mass="7342">SGAVPESPPQSMGPSSPSMWATIWRRPGENRAIAPFHLPPPPLPPSRVSNANPPLTGDRCPLVVRRRP</sequence>